<keyword evidence="12" id="KW-1185">Reference proteome</keyword>
<dbReference type="InterPro" id="IPR022672">
    <property type="entry name" value="Hexokinase_N"/>
</dbReference>
<feature type="domain" description="Hexokinase C-terminal" evidence="10">
    <location>
        <begin position="220"/>
        <end position="464"/>
    </location>
</feature>
<dbReference type="OrthoDB" id="419537at2759"/>
<keyword evidence="4 8" id="KW-0547">Nucleotide-binding</keyword>
<name>A0A9W8B4P1_9FUNG</name>
<evidence type="ECO:0000256" key="1">
    <source>
        <dbReference type="ARBA" id="ARBA00004888"/>
    </source>
</evidence>
<dbReference type="GO" id="GO:0004340">
    <property type="term" value="F:glucokinase activity"/>
    <property type="evidence" value="ECO:0007669"/>
    <property type="project" value="TreeGrafter"/>
</dbReference>
<gene>
    <name evidence="11" type="ORF">H4R34_004548</name>
</gene>
<dbReference type="GO" id="GO:0005829">
    <property type="term" value="C:cytosol"/>
    <property type="evidence" value="ECO:0007669"/>
    <property type="project" value="TreeGrafter"/>
</dbReference>
<evidence type="ECO:0000313" key="11">
    <source>
        <dbReference type="EMBL" id="KAJ1974883.1"/>
    </source>
</evidence>
<dbReference type="GO" id="GO:0001678">
    <property type="term" value="P:intracellular glucose homeostasis"/>
    <property type="evidence" value="ECO:0007669"/>
    <property type="project" value="InterPro"/>
</dbReference>
<dbReference type="PROSITE" id="PS51748">
    <property type="entry name" value="HEXOKINASE_2"/>
    <property type="match status" value="1"/>
</dbReference>
<accession>A0A9W8B4P1</accession>
<dbReference type="SUPFAM" id="SSF53067">
    <property type="entry name" value="Actin-like ATPase domain"/>
    <property type="match status" value="2"/>
</dbReference>
<dbReference type="InterPro" id="IPR001312">
    <property type="entry name" value="Hexokinase"/>
</dbReference>
<dbReference type="AlphaFoldDB" id="A0A9W8B4P1"/>
<dbReference type="GO" id="GO:0006006">
    <property type="term" value="P:glucose metabolic process"/>
    <property type="evidence" value="ECO:0007669"/>
    <property type="project" value="TreeGrafter"/>
</dbReference>
<evidence type="ECO:0000256" key="8">
    <source>
        <dbReference type="RuleBase" id="RU362007"/>
    </source>
</evidence>
<proteinExistence type="inferred from homology"/>
<evidence type="ECO:0000256" key="6">
    <source>
        <dbReference type="ARBA" id="ARBA00022840"/>
    </source>
</evidence>
<comment type="caution">
    <text evidence="11">The sequence shown here is derived from an EMBL/GenBank/DDBJ whole genome shotgun (WGS) entry which is preliminary data.</text>
</comment>
<protein>
    <recommendedName>
        <fullName evidence="8">Phosphotransferase</fullName>
        <ecNumber evidence="8">2.7.1.-</ecNumber>
    </recommendedName>
</protein>
<evidence type="ECO:0000313" key="12">
    <source>
        <dbReference type="Proteomes" id="UP001151582"/>
    </source>
</evidence>
<organism evidence="11 12">
    <name type="scientific">Dimargaris verticillata</name>
    <dbReference type="NCBI Taxonomy" id="2761393"/>
    <lineage>
        <taxon>Eukaryota</taxon>
        <taxon>Fungi</taxon>
        <taxon>Fungi incertae sedis</taxon>
        <taxon>Zoopagomycota</taxon>
        <taxon>Kickxellomycotina</taxon>
        <taxon>Dimargaritomycetes</taxon>
        <taxon>Dimargaritales</taxon>
        <taxon>Dimargaritaceae</taxon>
        <taxon>Dimargaris</taxon>
    </lineage>
</organism>
<dbReference type="Proteomes" id="UP001151582">
    <property type="component" value="Unassembled WGS sequence"/>
</dbReference>
<dbReference type="Gene3D" id="1.10.287.1250">
    <property type="match status" value="1"/>
</dbReference>
<comment type="similarity">
    <text evidence="2 8">Belongs to the hexokinase family.</text>
</comment>
<dbReference type="PANTHER" id="PTHR19443:SF30">
    <property type="entry name" value="GLUCOKINASE-1-RELATED"/>
    <property type="match status" value="1"/>
</dbReference>
<dbReference type="InterPro" id="IPR043129">
    <property type="entry name" value="ATPase_NBD"/>
</dbReference>
<comment type="pathway">
    <text evidence="1">Carbohydrate degradation; glycolysis; D-glyceraldehyde 3-phosphate and glycerone phosphate from D-glucose: step 1/4.</text>
</comment>
<dbReference type="PANTHER" id="PTHR19443">
    <property type="entry name" value="HEXOKINASE"/>
    <property type="match status" value="1"/>
</dbReference>
<dbReference type="Pfam" id="PF03727">
    <property type="entry name" value="Hexokinase_2"/>
    <property type="match status" value="1"/>
</dbReference>
<dbReference type="Pfam" id="PF00349">
    <property type="entry name" value="Hexokinase_1"/>
    <property type="match status" value="1"/>
</dbReference>
<evidence type="ECO:0000256" key="2">
    <source>
        <dbReference type="ARBA" id="ARBA00009225"/>
    </source>
</evidence>
<keyword evidence="5 8" id="KW-0418">Kinase</keyword>
<evidence type="ECO:0000256" key="3">
    <source>
        <dbReference type="ARBA" id="ARBA00022679"/>
    </source>
</evidence>
<evidence type="ECO:0000256" key="7">
    <source>
        <dbReference type="ARBA" id="ARBA00023152"/>
    </source>
</evidence>
<dbReference type="Gene3D" id="3.30.420.40">
    <property type="match status" value="1"/>
</dbReference>
<reference evidence="11" key="1">
    <citation type="submission" date="2022-07" db="EMBL/GenBank/DDBJ databases">
        <title>Phylogenomic reconstructions and comparative analyses of Kickxellomycotina fungi.</title>
        <authorList>
            <person name="Reynolds N.K."/>
            <person name="Stajich J.E."/>
            <person name="Barry K."/>
            <person name="Grigoriev I.V."/>
            <person name="Crous P."/>
            <person name="Smith M.E."/>
        </authorList>
    </citation>
    <scope>NUCLEOTIDE SEQUENCE</scope>
    <source>
        <strain evidence="11">RSA 567</strain>
    </source>
</reference>
<keyword evidence="3 8" id="KW-0808">Transferase</keyword>
<evidence type="ECO:0000259" key="10">
    <source>
        <dbReference type="Pfam" id="PF03727"/>
    </source>
</evidence>
<dbReference type="GO" id="GO:0005739">
    <property type="term" value="C:mitochondrion"/>
    <property type="evidence" value="ECO:0007669"/>
    <property type="project" value="TreeGrafter"/>
</dbReference>
<evidence type="ECO:0000256" key="4">
    <source>
        <dbReference type="ARBA" id="ARBA00022741"/>
    </source>
</evidence>
<dbReference type="GO" id="GO:0008865">
    <property type="term" value="F:fructokinase activity"/>
    <property type="evidence" value="ECO:0007669"/>
    <property type="project" value="TreeGrafter"/>
</dbReference>
<feature type="domain" description="Hexokinase N-terminal" evidence="9">
    <location>
        <begin position="18"/>
        <end position="213"/>
    </location>
</feature>
<dbReference type="Gene3D" id="3.40.367.20">
    <property type="match status" value="1"/>
</dbReference>
<dbReference type="GO" id="GO:0005524">
    <property type="term" value="F:ATP binding"/>
    <property type="evidence" value="ECO:0007669"/>
    <property type="project" value="UniProtKB-UniRule"/>
</dbReference>
<dbReference type="GO" id="GO:0005536">
    <property type="term" value="F:D-glucose binding"/>
    <property type="evidence" value="ECO:0007669"/>
    <property type="project" value="InterPro"/>
</dbReference>
<dbReference type="InterPro" id="IPR022673">
    <property type="entry name" value="Hexokinase_C"/>
</dbReference>
<evidence type="ECO:0000256" key="5">
    <source>
        <dbReference type="ARBA" id="ARBA00022777"/>
    </source>
</evidence>
<dbReference type="EC" id="2.7.1.-" evidence="8"/>
<dbReference type="EMBL" id="JANBQB010000595">
    <property type="protein sequence ID" value="KAJ1974883.1"/>
    <property type="molecule type" value="Genomic_DNA"/>
</dbReference>
<dbReference type="CDD" id="cd24018">
    <property type="entry name" value="ASKHA_NBD_HK_fungi"/>
    <property type="match status" value="1"/>
</dbReference>
<dbReference type="PRINTS" id="PR00475">
    <property type="entry name" value="HEXOKINASE"/>
</dbReference>
<keyword evidence="6 8" id="KW-0067">ATP-binding</keyword>
<sequence length="481" mass="53051">MTNFRALPEVTPAQVAALEDLHRHFTLSTDKLHAIVKGFLAGMDRGLAKDGEELAMIPTFVQIRPTGQEKGTYMALDLGGTNLRVCEVTLKGSSQFSILQQKFTIPQHIKQSNARTFFDWIAECVSVFLTDHGRDTSSTTETIPLGFTFSFAVAQTSINRGTLIMWNKGFTAEGVVNRDVVHLLQDALLRKHLRVTVTALVNDTVGALMTSAFQNPSSVMGVIFGTGTNAAYYERLDRIPKWLKSDAAQQNPHHSDEMVINMEWGSFDNSKQVLPLTWFDNSVDRETQNPCMQVFEKMVSGLYLGEVTRKVLLYLIDCQLLFQGQSSTELNQTHSLDTAYMSTIVADETPELLDTQYTLESVLLIPATTLADRHIVKQVCMMLGLRSARLSGAAVASVMSARKDLLEAGICTVGIDGSMYEFYPRFEEYMREAIAEILGQQLTDNIVTTLAKDGSGVGAAIVAMIADKQKALASNNDNPIV</sequence>
<dbReference type="GO" id="GO:0006096">
    <property type="term" value="P:glycolytic process"/>
    <property type="evidence" value="ECO:0007669"/>
    <property type="project" value="UniProtKB-KW"/>
</dbReference>
<keyword evidence="7 8" id="KW-0324">Glycolysis</keyword>
<dbReference type="FunFam" id="3.30.420.40:FF:000034">
    <property type="entry name" value="Phosphotransferase"/>
    <property type="match status" value="1"/>
</dbReference>
<evidence type="ECO:0000259" key="9">
    <source>
        <dbReference type="Pfam" id="PF00349"/>
    </source>
</evidence>